<evidence type="ECO:0000313" key="1">
    <source>
        <dbReference type="EMBL" id="CAE8600438.1"/>
    </source>
</evidence>
<reference evidence="1" key="1">
    <citation type="submission" date="2021-02" db="EMBL/GenBank/DDBJ databases">
        <authorList>
            <person name="Dougan E. K."/>
            <person name="Rhodes N."/>
            <person name="Thang M."/>
            <person name="Chan C."/>
        </authorList>
    </citation>
    <scope>NUCLEOTIDE SEQUENCE</scope>
</reference>
<proteinExistence type="predicted"/>
<dbReference type="OrthoDB" id="425220at2759"/>
<organism evidence="1 2">
    <name type="scientific">Polarella glacialis</name>
    <name type="common">Dinoflagellate</name>
    <dbReference type="NCBI Taxonomy" id="89957"/>
    <lineage>
        <taxon>Eukaryota</taxon>
        <taxon>Sar</taxon>
        <taxon>Alveolata</taxon>
        <taxon>Dinophyceae</taxon>
        <taxon>Suessiales</taxon>
        <taxon>Suessiaceae</taxon>
        <taxon>Polarella</taxon>
    </lineage>
</organism>
<evidence type="ECO:0000313" key="2">
    <source>
        <dbReference type="Proteomes" id="UP000654075"/>
    </source>
</evidence>
<feature type="non-terminal residue" evidence="1">
    <location>
        <position position="73"/>
    </location>
</feature>
<comment type="caution">
    <text evidence="1">The sequence shown here is derived from an EMBL/GenBank/DDBJ whole genome shotgun (WGS) entry which is preliminary data.</text>
</comment>
<gene>
    <name evidence="1" type="ORF">PGLA1383_LOCUS18767</name>
</gene>
<dbReference type="GO" id="GO:0055085">
    <property type="term" value="P:transmembrane transport"/>
    <property type="evidence" value="ECO:0007669"/>
    <property type="project" value="InterPro"/>
</dbReference>
<dbReference type="EMBL" id="CAJNNV010012154">
    <property type="protein sequence ID" value="CAE8600438.1"/>
    <property type="molecule type" value="Genomic_DNA"/>
</dbReference>
<name>A0A813EQ20_POLGL</name>
<sequence>QLTPNQTKVSAQSVGWLQKKIPILRWLPNYDIQENLVSDMLGGTTIGMVCLAQTLAHAAIATTENIQGPYCAF</sequence>
<protein>
    <submittedName>
        <fullName evidence="1">Uncharacterized protein</fullName>
    </submittedName>
</protein>
<feature type="non-terminal residue" evidence="1">
    <location>
        <position position="1"/>
    </location>
</feature>
<dbReference type="InterPro" id="IPR001902">
    <property type="entry name" value="SLC26A/SulP_fam"/>
</dbReference>
<dbReference type="PANTHER" id="PTHR11814">
    <property type="entry name" value="SULFATE TRANSPORTER"/>
    <property type="match status" value="1"/>
</dbReference>
<dbReference type="Proteomes" id="UP000654075">
    <property type="component" value="Unassembled WGS sequence"/>
</dbReference>
<dbReference type="AlphaFoldDB" id="A0A813EQ20"/>
<accession>A0A813EQ20</accession>
<dbReference type="GO" id="GO:0016020">
    <property type="term" value="C:membrane"/>
    <property type="evidence" value="ECO:0007669"/>
    <property type="project" value="InterPro"/>
</dbReference>
<keyword evidence="2" id="KW-1185">Reference proteome</keyword>